<reference evidence="8" key="2">
    <citation type="submission" date="2024-06" db="UniProtKB">
        <authorList>
            <consortium name="EnsemblMetazoa"/>
        </authorList>
    </citation>
    <scope>IDENTIFICATION</scope>
</reference>
<evidence type="ECO:0000313" key="9">
    <source>
        <dbReference type="Proteomes" id="UP000007879"/>
    </source>
</evidence>
<dbReference type="KEGG" id="aqu:100641955"/>
<dbReference type="Gene3D" id="3.10.250.10">
    <property type="entry name" value="SRCR-like domain"/>
    <property type="match status" value="2"/>
</dbReference>
<evidence type="ECO:0000256" key="4">
    <source>
        <dbReference type="ARBA" id="ARBA00023180"/>
    </source>
</evidence>
<proteinExistence type="predicted"/>
<dbReference type="PRINTS" id="PR00258">
    <property type="entry name" value="SPERACTRCPTR"/>
</dbReference>
<dbReference type="GO" id="GO:0016020">
    <property type="term" value="C:membrane"/>
    <property type="evidence" value="ECO:0007669"/>
    <property type="project" value="InterPro"/>
</dbReference>
<dbReference type="PANTHER" id="PTHR48071:SF28">
    <property type="entry name" value="SRCR DOMAIN-CONTAINING PROTEIN"/>
    <property type="match status" value="1"/>
</dbReference>
<evidence type="ECO:0000256" key="5">
    <source>
        <dbReference type="PROSITE-ProRule" id="PRU00196"/>
    </source>
</evidence>
<dbReference type="PROSITE" id="PS00420">
    <property type="entry name" value="SRCR_1"/>
    <property type="match status" value="2"/>
</dbReference>
<sequence>MTGLAIAVLIGLPLVHCCTSGELQLVNGDTPEVGRVEICINGTWGTVCDDHWNHSNAQVVCRQLGYLNAVPEFYSSAYFGAGTGQIFLDDVHCAGNESSLLECMHRPIGSHNCDHSDDVGVSCINCTHGELRLVNGRTPVEGRVEICINYMWGTVCDDLWTNANAEVVCRQLGYPTTGMHTNI</sequence>
<dbReference type="SMART" id="SM00202">
    <property type="entry name" value="SR"/>
    <property type="match status" value="2"/>
</dbReference>
<name>A0AAN0IJB1_AMPQE</name>
<evidence type="ECO:0000313" key="8">
    <source>
        <dbReference type="EnsemblMetazoa" id="XP_003391880.3"/>
    </source>
</evidence>
<organism evidence="8 9">
    <name type="scientific">Amphimedon queenslandica</name>
    <name type="common">Sponge</name>
    <dbReference type="NCBI Taxonomy" id="400682"/>
    <lineage>
        <taxon>Eukaryota</taxon>
        <taxon>Metazoa</taxon>
        <taxon>Porifera</taxon>
        <taxon>Demospongiae</taxon>
        <taxon>Heteroscleromorpha</taxon>
        <taxon>Haplosclerida</taxon>
        <taxon>Niphatidae</taxon>
        <taxon>Amphimedon</taxon>
    </lineage>
</organism>
<keyword evidence="1 6" id="KW-0732">Signal</keyword>
<dbReference type="InterPro" id="IPR001190">
    <property type="entry name" value="SRCR"/>
</dbReference>
<evidence type="ECO:0000256" key="1">
    <source>
        <dbReference type="ARBA" id="ARBA00022729"/>
    </source>
</evidence>
<evidence type="ECO:0000256" key="2">
    <source>
        <dbReference type="ARBA" id="ARBA00022737"/>
    </source>
</evidence>
<dbReference type="InterPro" id="IPR036772">
    <property type="entry name" value="SRCR-like_dom_sf"/>
</dbReference>
<feature type="chain" id="PRO_5042830605" description="SRCR domain-containing protein" evidence="6">
    <location>
        <begin position="18"/>
        <end position="183"/>
    </location>
</feature>
<dbReference type="RefSeq" id="XP_003391880.3">
    <property type="nucleotide sequence ID" value="XM_003391832.3"/>
</dbReference>
<feature type="signal peptide" evidence="6">
    <location>
        <begin position="1"/>
        <end position="17"/>
    </location>
</feature>
<dbReference type="GeneID" id="100641955"/>
<dbReference type="FunFam" id="3.10.250.10:FF:000006">
    <property type="entry name" value="neurotrypsin isoform X2"/>
    <property type="match status" value="1"/>
</dbReference>
<dbReference type="EnsemblMetazoa" id="XM_003391832.3">
    <property type="protein sequence ID" value="XP_003391880.3"/>
    <property type="gene ID" value="LOC100641955"/>
</dbReference>
<evidence type="ECO:0000256" key="3">
    <source>
        <dbReference type="ARBA" id="ARBA00023157"/>
    </source>
</evidence>
<dbReference type="AlphaFoldDB" id="A0AAN0IJB1"/>
<dbReference type="Pfam" id="PF00530">
    <property type="entry name" value="SRCR"/>
    <property type="match status" value="2"/>
</dbReference>
<feature type="domain" description="SRCR" evidence="7">
    <location>
        <begin position="131"/>
        <end position="173"/>
    </location>
</feature>
<dbReference type="PROSITE" id="PS50287">
    <property type="entry name" value="SRCR_2"/>
    <property type="match status" value="2"/>
</dbReference>
<accession>A0AAN0IJB1</accession>
<reference evidence="9" key="1">
    <citation type="journal article" date="2010" name="Nature">
        <title>The Amphimedon queenslandica genome and the evolution of animal complexity.</title>
        <authorList>
            <person name="Srivastava M."/>
            <person name="Simakov O."/>
            <person name="Chapman J."/>
            <person name="Fahey B."/>
            <person name="Gauthier M.E."/>
            <person name="Mitros T."/>
            <person name="Richards G.S."/>
            <person name="Conaco C."/>
            <person name="Dacre M."/>
            <person name="Hellsten U."/>
            <person name="Larroux C."/>
            <person name="Putnam N.H."/>
            <person name="Stanke M."/>
            <person name="Adamska M."/>
            <person name="Darling A."/>
            <person name="Degnan S.M."/>
            <person name="Oakley T.H."/>
            <person name="Plachetzki D.C."/>
            <person name="Zhai Y."/>
            <person name="Adamski M."/>
            <person name="Calcino A."/>
            <person name="Cummins S.F."/>
            <person name="Goodstein D.M."/>
            <person name="Harris C."/>
            <person name="Jackson D.J."/>
            <person name="Leys S.P."/>
            <person name="Shu S."/>
            <person name="Woodcroft B.J."/>
            <person name="Vervoort M."/>
            <person name="Kosik K.S."/>
            <person name="Manning G."/>
            <person name="Degnan B.M."/>
            <person name="Rokhsar D.S."/>
        </authorList>
    </citation>
    <scope>NUCLEOTIDE SEQUENCE [LARGE SCALE GENOMIC DNA]</scope>
</reference>
<feature type="domain" description="SRCR" evidence="7">
    <location>
        <begin position="23"/>
        <end position="124"/>
    </location>
</feature>
<feature type="disulfide bond" evidence="5">
    <location>
        <begin position="93"/>
        <end position="103"/>
    </location>
</feature>
<comment type="caution">
    <text evidence="5">Lacks conserved residue(s) required for the propagation of feature annotation.</text>
</comment>
<keyword evidence="3 5" id="KW-1015">Disulfide bond</keyword>
<protein>
    <recommendedName>
        <fullName evidence="7">SRCR domain-containing protein</fullName>
    </recommendedName>
</protein>
<evidence type="ECO:0000259" key="7">
    <source>
        <dbReference type="PROSITE" id="PS50287"/>
    </source>
</evidence>
<keyword evidence="2" id="KW-0677">Repeat</keyword>
<evidence type="ECO:0000256" key="6">
    <source>
        <dbReference type="SAM" id="SignalP"/>
    </source>
</evidence>
<keyword evidence="9" id="KW-1185">Reference proteome</keyword>
<dbReference type="PANTHER" id="PTHR48071">
    <property type="entry name" value="SRCR DOMAIN-CONTAINING PROTEIN"/>
    <property type="match status" value="1"/>
</dbReference>
<dbReference type="SUPFAM" id="SSF56487">
    <property type="entry name" value="SRCR-like"/>
    <property type="match status" value="2"/>
</dbReference>
<dbReference type="Proteomes" id="UP000007879">
    <property type="component" value="Unassembled WGS sequence"/>
</dbReference>
<keyword evidence="4" id="KW-0325">Glycoprotein</keyword>